<dbReference type="SUPFAM" id="SSF144232">
    <property type="entry name" value="HIT/MYND zinc finger-like"/>
    <property type="match status" value="1"/>
</dbReference>
<keyword evidence="1" id="KW-0479">Metal-binding</keyword>
<dbReference type="OrthoDB" id="5231159at2759"/>
<evidence type="ECO:0000313" key="6">
    <source>
        <dbReference type="EMBL" id="KIJ60380.1"/>
    </source>
</evidence>
<evidence type="ECO:0000256" key="2">
    <source>
        <dbReference type="ARBA" id="ARBA00022771"/>
    </source>
</evidence>
<dbReference type="InterPro" id="IPR002893">
    <property type="entry name" value="Znf_MYND"/>
</dbReference>
<dbReference type="Pfam" id="PF01753">
    <property type="entry name" value="zf-MYND"/>
    <property type="match status" value="1"/>
</dbReference>
<keyword evidence="7" id="KW-1185">Reference proteome</keyword>
<dbReference type="Proteomes" id="UP000053820">
    <property type="component" value="Unassembled WGS sequence"/>
</dbReference>
<organism evidence="6 7">
    <name type="scientific">Hydnomerulius pinastri MD-312</name>
    <dbReference type="NCBI Taxonomy" id="994086"/>
    <lineage>
        <taxon>Eukaryota</taxon>
        <taxon>Fungi</taxon>
        <taxon>Dikarya</taxon>
        <taxon>Basidiomycota</taxon>
        <taxon>Agaricomycotina</taxon>
        <taxon>Agaricomycetes</taxon>
        <taxon>Agaricomycetidae</taxon>
        <taxon>Boletales</taxon>
        <taxon>Boletales incertae sedis</taxon>
        <taxon>Leucogyrophana</taxon>
    </lineage>
</organism>
<gene>
    <name evidence="6" type="ORF">HYDPIDRAFT_32345</name>
</gene>
<evidence type="ECO:0000256" key="1">
    <source>
        <dbReference type="ARBA" id="ARBA00022723"/>
    </source>
</evidence>
<accession>A0A0C9VRD4</accession>
<proteinExistence type="predicted"/>
<keyword evidence="2 4" id="KW-0863">Zinc-finger</keyword>
<evidence type="ECO:0000259" key="5">
    <source>
        <dbReference type="PROSITE" id="PS50865"/>
    </source>
</evidence>
<dbReference type="HOGENOM" id="CLU_039543_0_0_1"/>
<dbReference type="Gene3D" id="6.10.140.2220">
    <property type="match status" value="1"/>
</dbReference>
<feature type="domain" description="MYND-type" evidence="5">
    <location>
        <begin position="285"/>
        <end position="334"/>
    </location>
</feature>
<protein>
    <recommendedName>
        <fullName evidence="5">MYND-type domain-containing protein</fullName>
    </recommendedName>
</protein>
<dbReference type="GO" id="GO:0008270">
    <property type="term" value="F:zinc ion binding"/>
    <property type="evidence" value="ECO:0007669"/>
    <property type="project" value="UniProtKB-KW"/>
</dbReference>
<evidence type="ECO:0000256" key="3">
    <source>
        <dbReference type="ARBA" id="ARBA00022833"/>
    </source>
</evidence>
<evidence type="ECO:0000256" key="4">
    <source>
        <dbReference type="PROSITE-ProRule" id="PRU00134"/>
    </source>
</evidence>
<dbReference type="EMBL" id="KN839873">
    <property type="protein sequence ID" value="KIJ60380.1"/>
    <property type="molecule type" value="Genomic_DNA"/>
</dbReference>
<evidence type="ECO:0000313" key="7">
    <source>
        <dbReference type="Proteomes" id="UP000053820"/>
    </source>
</evidence>
<name>A0A0C9VRD4_9AGAM</name>
<dbReference type="PROSITE" id="PS50865">
    <property type="entry name" value="ZF_MYND_2"/>
    <property type="match status" value="1"/>
</dbReference>
<keyword evidence="3" id="KW-0862">Zinc</keyword>
<reference evidence="6 7" key="1">
    <citation type="submission" date="2014-04" db="EMBL/GenBank/DDBJ databases">
        <title>Evolutionary Origins and Diversification of the Mycorrhizal Mutualists.</title>
        <authorList>
            <consortium name="DOE Joint Genome Institute"/>
            <consortium name="Mycorrhizal Genomics Consortium"/>
            <person name="Kohler A."/>
            <person name="Kuo A."/>
            <person name="Nagy L.G."/>
            <person name="Floudas D."/>
            <person name="Copeland A."/>
            <person name="Barry K.W."/>
            <person name="Cichocki N."/>
            <person name="Veneault-Fourrey C."/>
            <person name="LaButti K."/>
            <person name="Lindquist E.A."/>
            <person name="Lipzen A."/>
            <person name="Lundell T."/>
            <person name="Morin E."/>
            <person name="Murat C."/>
            <person name="Riley R."/>
            <person name="Ohm R."/>
            <person name="Sun H."/>
            <person name="Tunlid A."/>
            <person name="Henrissat B."/>
            <person name="Grigoriev I.V."/>
            <person name="Hibbett D.S."/>
            <person name="Martin F."/>
        </authorList>
    </citation>
    <scope>NUCLEOTIDE SEQUENCE [LARGE SCALE GENOMIC DNA]</scope>
    <source>
        <strain evidence="6 7">MD-312</strain>
    </source>
</reference>
<sequence>MSRHPDDLNLPPIEPSFWAAKLGITDINKDRVKWNSDWEKALGAFGRAREVVNETLKGLNDLYGRDNQSSASVAAPAPAHDQPAADATLLEPYVTILTETQENAARGIREILAMEDGRIDTIWLLLSPSEQKKYLLEGIQLACTRVLTFGQDLRAFCPDITVSKLGAQNGKAFLDLINCYHELYESTEKGKVFFYPNAWFDQAAIDFETSPSPNAQVLYKGVALMRNEFITWFIISTLYLLTRDTVAGGGQVPAVLDFILNTDQSFSASMARVKTTLRDKPLTRCENCTKTPEEIGPNARFMVCSTCKSKLDFTVRYCSQECQKADWKTHKRNCGKKKVSKGLPGTAGDHLWMFQDPSVAFLRDLPKNATLKTVTTAIGIGPAQYTRPVALDTQVSMLEKDKEADYFLFDDKRQPVRFVIDKPLAKWAFRVIRQVAMTNPEKRGSEALGEYMIKFMAKSPGLSRELIVKQFTAEYGEGAPEKVAATEKKSAEAGRTCIEAYVANFERMLPPVFG</sequence>
<dbReference type="AlphaFoldDB" id="A0A0C9VRD4"/>